<protein>
    <submittedName>
        <fullName evidence="1">KGK domain protein</fullName>
    </submittedName>
</protein>
<evidence type="ECO:0000313" key="1">
    <source>
        <dbReference type="EMBL" id="TRU91170.1"/>
    </source>
</evidence>
<dbReference type="Proteomes" id="UP000319191">
    <property type="component" value="Unassembled WGS sequence"/>
</dbReference>
<dbReference type="AlphaFoldDB" id="A0A552J5Z6"/>
<organism evidence="1 2">
    <name type="scientific">Microcystis novacekii Mn_MB_F_20050700_S1D</name>
    <dbReference type="NCBI Taxonomy" id="2486266"/>
    <lineage>
        <taxon>Bacteria</taxon>
        <taxon>Bacillati</taxon>
        <taxon>Cyanobacteriota</taxon>
        <taxon>Cyanophyceae</taxon>
        <taxon>Oscillatoriophycideae</taxon>
        <taxon>Chroococcales</taxon>
        <taxon>Microcystaceae</taxon>
        <taxon>Microcystis</taxon>
    </lineage>
</organism>
<proteinExistence type="predicted"/>
<sequence length="187" mass="21900">MNLDTFNNSRKILVEDDNSVLMFENEEVILVRKFRENIQADFLKYIGKYTSSGRLTTEMGDRSSLFGQINKIEWVHYPSEGKDCKLLIVGEKDWRTGKVKTYGECTFSSVLEKLSKSPDTYRSSSEDNILFQEIRNQGFKDFNETRQIKITLEFIPEESTIEQEPESPLEEIRQMLRENPEKTNFNS</sequence>
<accession>A0A552J5Z6</accession>
<dbReference type="EMBL" id="SFAV01000068">
    <property type="protein sequence ID" value="TRU91170.1"/>
    <property type="molecule type" value="Genomic_DNA"/>
</dbReference>
<evidence type="ECO:0000313" key="2">
    <source>
        <dbReference type="Proteomes" id="UP000319191"/>
    </source>
</evidence>
<name>A0A552J5Z6_9CHRO</name>
<gene>
    <name evidence="1" type="ORF">EWV54_05235</name>
</gene>
<comment type="caution">
    <text evidence="1">The sequence shown here is derived from an EMBL/GenBank/DDBJ whole genome shotgun (WGS) entry which is preliminary data.</text>
</comment>
<reference evidence="1 2" key="1">
    <citation type="submission" date="2019-01" db="EMBL/GenBank/DDBJ databases">
        <title>Coherence of Microcystis species and biogeography revealed through population genomics.</title>
        <authorList>
            <person name="Perez-Carrascal O.M."/>
            <person name="Terrat Y."/>
            <person name="Giani A."/>
            <person name="Fortin N."/>
            <person name="Tromas N."/>
            <person name="Shapiro B.J."/>
        </authorList>
    </citation>
    <scope>NUCLEOTIDE SEQUENCE [LARGE SCALE GENOMIC DNA]</scope>
    <source>
        <strain evidence="1">Mn_MB_F_20050700_S1D</strain>
    </source>
</reference>